<organism evidence="1 2">
    <name type="scientific">Ladona fulva</name>
    <name type="common">Scarce chaser dragonfly</name>
    <name type="synonym">Libellula fulva</name>
    <dbReference type="NCBI Taxonomy" id="123851"/>
    <lineage>
        <taxon>Eukaryota</taxon>
        <taxon>Metazoa</taxon>
        <taxon>Ecdysozoa</taxon>
        <taxon>Arthropoda</taxon>
        <taxon>Hexapoda</taxon>
        <taxon>Insecta</taxon>
        <taxon>Pterygota</taxon>
        <taxon>Palaeoptera</taxon>
        <taxon>Odonata</taxon>
        <taxon>Epiprocta</taxon>
        <taxon>Anisoptera</taxon>
        <taxon>Libelluloidea</taxon>
        <taxon>Libellulidae</taxon>
        <taxon>Ladona</taxon>
    </lineage>
</organism>
<reference evidence="1" key="2">
    <citation type="submission" date="2017-10" db="EMBL/GenBank/DDBJ databases">
        <title>Ladona fulva Genome sequencing and assembly.</title>
        <authorList>
            <person name="Murali S."/>
            <person name="Richards S."/>
            <person name="Bandaranaike D."/>
            <person name="Bellair M."/>
            <person name="Blankenburg K."/>
            <person name="Chao H."/>
            <person name="Dinh H."/>
            <person name="Doddapaneni H."/>
            <person name="Dugan-Rocha S."/>
            <person name="Elkadiri S."/>
            <person name="Gnanaolivu R."/>
            <person name="Hernandez B."/>
            <person name="Skinner E."/>
            <person name="Javaid M."/>
            <person name="Lee S."/>
            <person name="Li M."/>
            <person name="Ming W."/>
            <person name="Munidasa M."/>
            <person name="Muniz J."/>
            <person name="Nguyen L."/>
            <person name="Hughes D."/>
            <person name="Osuji N."/>
            <person name="Pu L.-L."/>
            <person name="Puazo M."/>
            <person name="Qu C."/>
            <person name="Quiroz J."/>
            <person name="Raj R."/>
            <person name="Weissenberger G."/>
            <person name="Xin Y."/>
            <person name="Zou X."/>
            <person name="Han Y."/>
            <person name="Worley K."/>
            <person name="Muzny D."/>
            <person name="Gibbs R."/>
        </authorList>
    </citation>
    <scope>NUCLEOTIDE SEQUENCE</scope>
    <source>
        <strain evidence="1">Sampled in the wild</strain>
    </source>
</reference>
<comment type="caution">
    <text evidence="1">The sequence shown here is derived from an EMBL/GenBank/DDBJ whole genome shotgun (WGS) entry which is preliminary data.</text>
</comment>
<sequence>MEAHNEYRAKHQAPPLKLNDEVTSLRLSGRTPRSWELAGRSVRIIRSTSWPITVLQEITLEDTLRTSCHQSVD</sequence>
<name>A0A8K0KFZ0_LADFU</name>
<keyword evidence="2" id="KW-1185">Reference proteome</keyword>
<accession>A0A8K0KFZ0</accession>
<reference evidence="1" key="1">
    <citation type="submission" date="2013-04" db="EMBL/GenBank/DDBJ databases">
        <authorList>
            <person name="Qu J."/>
            <person name="Murali S.C."/>
            <person name="Bandaranaike D."/>
            <person name="Bellair M."/>
            <person name="Blankenburg K."/>
            <person name="Chao H."/>
            <person name="Dinh H."/>
            <person name="Doddapaneni H."/>
            <person name="Downs B."/>
            <person name="Dugan-Rocha S."/>
            <person name="Elkadiri S."/>
            <person name="Gnanaolivu R.D."/>
            <person name="Hernandez B."/>
            <person name="Javaid M."/>
            <person name="Jayaseelan J.C."/>
            <person name="Lee S."/>
            <person name="Li M."/>
            <person name="Ming W."/>
            <person name="Munidasa M."/>
            <person name="Muniz J."/>
            <person name="Nguyen L."/>
            <person name="Ongeri F."/>
            <person name="Osuji N."/>
            <person name="Pu L.-L."/>
            <person name="Puazo M."/>
            <person name="Qu C."/>
            <person name="Quiroz J."/>
            <person name="Raj R."/>
            <person name="Weissenberger G."/>
            <person name="Xin Y."/>
            <person name="Zou X."/>
            <person name="Han Y."/>
            <person name="Richards S."/>
            <person name="Worley K."/>
            <person name="Muzny D."/>
            <person name="Gibbs R."/>
        </authorList>
    </citation>
    <scope>NUCLEOTIDE SEQUENCE</scope>
    <source>
        <strain evidence="1">Sampled in the wild</strain>
    </source>
</reference>
<dbReference type="EMBL" id="KZ308723">
    <property type="protein sequence ID" value="KAG8233504.1"/>
    <property type="molecule type" value="Genomic_DNA"/>
</dbReference>
<dbReference type="AlphaFoldDB" id="A0A8K0KFZ0"/>
<evidence type="ECO:0000313" key="2">
    <source>
        <dbReference type="Proteomes" id="UP000792457"/>
    </source>
</evidence>
<protein>
    <submittedName>
        <fullName evidence="1">Uncharacterized protein</fullName>
    </submittedName>
</protein>
<proteinExistence type="predicted"/>
<evidence type="ECO:0000313" key="1">
    <source>
        <dbReference type="EMBL" id="KAG8233504.1"/>
    </source>
</evidence>
<gene>
    <name evidence="1" type="ORF">J437_LFUL011665</name>
</gene>
<dbReference type="OrthoDB" id="337038at2759"/>
<dbReference type="Proteomes" id="UP000792457">
    <property type="component" value="Unassembled WGS sequence"/>
</dbReference>